<keyword evidence="3" id="KW-1185">Reference proteome</keyword>
<evidence type="ECO:0000313" key="3">
    <source>
        <dbReference type="Proteomes" id="UP000585474"/>
    </source>
</evidence>
<feature type="region of interest" description="Disordered" evidence="1">
    <location>
        <begin position="137"/>
        <end position="170"/>
    </location>
</feature>
<dbReference type="EMBL" id="BJWL01000028">
    <property type="protein sequence ID" value="GFZ20055.1"/>
    <property type="molecule type" value="Genomic_DNA"/>
</dbReference>
<accession>A0A7J0HAQ3</accession>
<gene>
    <name evidence="2" type="ORF">Acr_28g0007600</name>
</gene>
<dbReference type="AlphaFoldDB" id="A0A7J0HAQ3"/>
<organism evidence="2 3">
    <name type="scientific">Actinidia rufa</name>
    <dbReference type="NCBI Taxonomy" id="165716"/>
    <lineage>
        <taxon>Eukaryota</taxon>
        <taxon>Viridiplantae</taxon>
        <taxon>Streptophyta</taxon>
        <taxon>Embryophyta</taxon>
        <taxon>Tracheophyta</taxon>
        <taxon>Spermatophyta</taxon>
        <taxon>Magnoliopsida</taxon>
        <taxon>eudicotyledons</taxon>
        <taxon>Gunneridae</taxon>
        <taxon>Pentapetalae</taxon>
        <taxon>asterids</taxon>
        <taxon>Ericales</taxon>
        <taxon>Actinidiaceae</taxon>
        <taxon>Actinidia</taxon>
    </lineage>
</organism>
<evidence type="ECO:0000313" key="2">
    <source>
        <dbReference type="EMBL" id="GFZ20055.1"/>
    </source>
</evidence>
<dbReference type="PANTHER" id="PTHR47481:SF9">
    <property type="entry name" value="RETROTRANSPOSON GAG DOMAIN-CONTAINING PROTEIN"/>
    <property type="match status" value="1"/>
</dbReference>
<comment type="caution">
    <text evidence="2">The sequence shown here is derived from an EMBL/GenBank/DDBJ whole genome shotgun (WGS) entry which is preliminary data.</text>
</comment>
<dbReference type="PANTHER" id="PTHR47481">
    <property type="match status" value="1"/>
</dbReference>
<dbReference type="Pfam" id="PF14223">
    <property type="entry name" value="Retrotran_gag_2"/>
    <property type="match status" value="1"/>
</dbReference>
<sequence length="170" mass="18990">MRHDKLLFHGIISSLSERVLPRATSAKSFAEAWDRLAKMYANAFSSRTMGLTERLTNISRGTQSVADYLGTIQAIANDLATIDQPVSNAHLVNHVLNRIGAEYKEISTAVRARDFIISFEQLHDKLTGYESYLKQEESQNNASITDNAAPFSQPKYGNQGKKHNPSYSNK</sequence>
<reference evidence="2 3" key="1">
    <citation type="submission" date="2019-07" db="EMBL/GenBank/DDBJ databases">
        <title>De Novo Assembly of kiwifruit Actinidia rufa.</title>
        <authorList>
            <person name="Sugita-Konishi S."/>
            <person name="Sato K."/>
            <person name="Mori E."/>
            <person name="Abe Y."/>
            <person name="Kisaki G."/>
            <person name="Hamano K."/>
            <person name="Suezawa K."/>
            <person name="Otani M."/>
            <person name="Fukuda T."/>
            <person name="Manabe T."/>
            <person name="Gomi K."/>
            <person name="Tabuchi M."/>
            <person name="Akimitsu K."/>
            <person name="Kataoka I."/>
        </authorList>
    </citation>
    <scope>NUCLEOTIDE SEQUENCE [LARGE SCALE GENOMIC DNA]</scope>
    <source>
        <strain evidence="3">cv. Fuchu</strain>
    </source>
</reference>
<dbReference type="OrthoDB" id="1912561at2759"/>
<evidence type="ECO:0000256" key="1">
    <source>
        <dbReference type="SAM" id="MobiDB-lite"/>
    </source>
</evidence>
<name>A0A7J0HAQ3_9ERIC</name>
<protein>
    <recommendedName>
        <fullName evidence="4">Retrotransposon gag domain-containing protein</fullName>
    </recommendedName>
</protein>
<dbReference type="Proteomes" id="UP000585474">
    <property type="component" value="Unassembled WGS sequence"/>
</dbReference>
<evidence type="ECO:0008006" key="4">
    <source>
        <dbReference type="Google" id="ProtNLM"/>
    </source>
</evidence>
<proteinExistence type="predicted"/>